<dbReference type="InterPro" id="IPR024775">
    <property type="entry name" value="DinB-like"/>
</dbReference>
<feature type="domain" description="Sulfatase-modifying factor enzyme-like" evidence="4">
    <location>
        <begin position="309"/>
        <end position="381"/>
    </location>
</feature>
<dbReference type="PANTHER" id="PTHR23150">
    <property type="entry name" value="SULFATASE MODIFYING FACTOR 1, 2"/>
    <property type="match status" value="1"/>
</dbReference>
<dbReference type="Pfam" id="PF03781">
    <property type="entry name" value="FGE-sulfatase"/>
    <property type="match status" value="2"/>
</dbReference>
<reference evidence="7" key="1">
    <citation type="journal article" date="2019" name="Int. J. Syst. Evol. Microbiol.">
        <title>The Global Catalogue of Microorganisms (GCM) 10K type strain sequencing project: providing services to taxonomists for standard genome sequencing and annotation.</title>
        <authorList>
            <consortium name="The Broad Institute Genomics Platform"/>
            <consortium name="The Broad Institute Genome Sequencing Center for Infectious Disease"/>
            <person name="Wu L."/>
            <person name="Ma J."/>
        </authorList>
    </citation>
    <scope>NUCLEOTIDE SEQUENCE [LARGE SCALE GENOMIC DNA]</scope>
    <source>
        <strain evidence="7">KCTC 32514</strain>
    </source>
</reference>
<keyword evidence="7" id="KW-1185">Reference proteome</keyword>
<organism evidence="6 7">
    <name type="scientific">Psychroserpens luteus</name>
    <dbReference type="NCBI Taxonomy" id="1434066"/>
    <lineage>
        <taxon>Bacteria</taxon>
        <taxon>Pseudomonadati</taxon>
        <taxon>Bacteroidota</taxon>
        <taxon>Flavobacteriia</taxon>
        <taxon>Flavobacteriales</taxon>
        <taxon>Flavobacteriaceae</taxon>
        <taxon>Psychroserpens</taxon>
    </lineage>
</organism>
<dbReference type="RefSeq" id="WP_194506605.1">
    <property type="nucleotide sequence ID" value="NZ_JADILU010000001.1"/>
</dbReference>
<dbReference type="Proteomes" id="UP001597548">
    <property type="component" value="Unassembled WGS sequence"/>
</dbReference>
<evidence type="ECO:0000256" key="1">
    <source>
        <dbReference type="ARBA" id="ARBA00023002"/>
    </source>
</evidence>
<dbReference type="InterPro" id="IPR016187">
    <property type="entry name" value="CTDL_fold"/>
</dbReference>
<accession>A0ABW5ZU16</accession>
<dbReference type="Gene3D" id="3.90.1580.10">
    <property type="entry name" value="paralog of FGE (formylglycine-generating enzyme)"/>
    <property type="match status" value="2"/>
</dbReference>
<evidence type="ECO:0000256" key="3">
    <source>
        <dbReference type="ARBA" id="ARBA00037882"/>
    </source>
</evidence>
<gene>
    <name evidence="6" type="primary">egtB</name>
    <name evidence="6" type="ORF">ACFS29_12820</name>
</gene>
<comment type="caution">
    <text evidence="6">The sequence shown here is derived from an EMBL/GenBank/DDBJ whole genome shotgun (WGS) entry which is preliminary data.</text>
</comment>
<dbReference type="PANTHER" id="PTHR23150:SF36">
    <property type="entry name" value="HERCYNINE OXYGENASE"/>
    <property type="match status" value="1"/>
</dbReference>
<dbReference type="InterPro" id="IPR051043">
    <property type="entry name" value="Sulfatase_Mod_Factor_Kinase"/>
</dbReference>
<keyword evidence="2" id="KW-0408">Iron</keyword>
<protein>
    <submittedName>
        <fullName evidence="6">Ergothioneine biosynthesis protein EgtB</fullName>
    </submittedName>
</protein>
<evidence type="ECO:0000256" key="2">
    <source>
        <dbReference type="ARBA" id="ARBA00023004"/>
    </source>
</evidence>
<evidence type="ECO:0000259" key="4">
    <source>
        <dbReference type="Pfam" id="PF03781"/>
    </source>
</evidence>
<feature type="domain" description="Sulfatase-modifying factor enzyme-like" evidence="4">
    <location>
        <begin position="170"/>
        <end position="303"/>
    </location>
</feature>
<sequence>MTLKDSYLNTRQRFVTICKSLKTEDYSVQPKIFVSPPKWHLAHSTWFFEQFVLSEFKKDYKIFDEDFAYLFNSYYNNAGKRVLRPNRGLMTRPTVDEVYQYRKYVDEQIVDFLNQNPSEKAKEIIELGIQHEQQHQELFYYDIKYILGNQPTFPTVENNIHLAEIEQPSKWLKVNEGIYDIGHKENAFCYDNELGRHKVFLHEFEISDQLVTNEDYIKFIEAGGYQDFNLWHAEGWDFIKQNEIEAPEYWHKVDGKWHQYTLQGFQEVNLKEPVSHLSLYEAYAYAEWKQMRLPTEFEWEVASKQFDYGQLWEWTNSAYLPYPNFSKAPGALGEYNGKFMINQMVLRGASIATVDNHSRLTYRNFFHPEMRWQFSGIRLVK</sequence>
<dbReference type="SUPFAM" id="SSF56436">
    <property type="entry name" value="C-type lectin-like"/>
    <property type="match status" value="1"/>
</dbReference>
<evidence type="ECO:0000313" key="6">
    <source>
        <dbReference type="EMBL" id="MFD2916530.1"/>
    </source>
</evidence>
<name>A0ABW5ZU16_9FLAO</name>
<dbReference type="InterPro" id="IPR042095">
    <property type="entry name" value="SUMF_sf"/>
</dbReference>
<dbReference type="InterPro" id="IPR005532">
    <property type="entry name" value="SUMF_dom"/>
</dbReference>
<dbReference type="EMBL" id="JBHUOS010000010">
    <property type="protein sequence ID" value="MFD2916530.1"/>
    <property type="molecule type" value="Genomic_DNA"/>
</dbReference>
<proteinExistence type="predicted"/>
<evidence type="ECO:0000313" key="7">
    <source>
        <dbReference type="Proteomes" id="UP001597548"/>
    </source>
</evidence>
<keyword evidence="1" id="KW-0560">Oxidoreductase</keyword>
<comment type="pathway">
    <text evidence="3">Amino-acid biosynthesis; ergothioneine biosynthesis.</text>
</comment>
<dbReference type="Pfam" id="PF12867">
    <property type="entry name" value="DinB_2"/>
    <property type="match status" value="1"/>
</dbReference>
<dbReference type="NCBIfam" id="TIGR03440">
    <property type="entry name" value="egtB_TIGR03440"/>
    <property type="match status" value="1"/>
</dbReference>
<dbReference type="InterPro" id="IPR017806">
    <property type="entry name" value="EgtB"/>
</dbReference>
<feature type="domain" description="DinB-like" evidence="5">
    <location>
        <begin position="10"/>
        <end position="137"/>
    </location>
</feature>
<evidence type="ECO:0000259" key="5">
    <source>
        <dbReference type="Pfam" id="PF12867"/>
    </source>
</evidence>